<dbReference type="STRING" id="768710.DesyoDRAFT_0360"/>
<evidence type="ECO:0000313" key="2">
    <source>
        <dbReference type="Proteomes" id="UP000005104"/>
    </source>
</evidence>
<evidence type="ECO:0008006" key="3">
    <source>
        <dbReference type="Google" id="ProtNLM"/>
    </source>
</evidence>
<dbReference type="AlphaFoldDB" id="H5Y1E1"/>
<sequence>MSHQKNCSHQWTQHAPFIPNWVRGTPSPKVCPQPIPPVSPNPTFPSNAILQMCTPLQFEKSGPNSVVVTVSIPAESVITLPTKALEIKLIKKNLKITQSHFLNCVPSEPGIPHDTPKLFLEGFVRKDIQYSEAVHQTSTTVSGVMKDFLVDIPISCVIDLGKHLIFPPIYYDQQKEYGFANSITLPSGCLSNNLPEFNLLSRQFYNQSPACQLLFSQINEMDHALDRLPLQGGPLEECTFTTLQEKMIILIQLRLTFPTQINYPDDPCSCHPKKDKCSDLNLLFNKISTILAKLNRIIKGPHVALLLLQNKHFL</sequence>
<dbReference type="OrthoDB" id="2381017at2"/>
<keyword evidence="2" id="KW-1185">Reference proteome</keyword>
<dbReference type="InterPro" id="IPR054845">
    <property type="entry name" value="Exosporium_prot_C"/>
</dbReference>
<name>H5Y1E1_9FIRM</name>
<dbReference type="HOGENOM" id="CLU_905287_0_0_9"/>
<dbReference type="Proteomes" id="UP000005104">
    <property type="component" value="Chromosome"/>
</dbReference>
<gene>
    <name evidence="1" type="ORF">DesyoDRAFT_0360</name>
</gene>
<evidence type="ECO:0000313" key="1">
    <source>
        <dbReference type="EMBL" id="EHQ87554.1"/>
    </source>
</evidence>
<reference evidence="1 2" key="1">
    <citation type="submission" date="2011-11" db="EMBL/GenBank/DDBJ databases">
        <title>The Noncontiguous Finished genome of Desulfosporosinus youngiae DSM 17734.</title>
        <authorList>
            <consortium name="US DOE Joint Genome Institute (JGI-PGF)"/>
            <person name="Lucas S."/>
            <person name="Han J."/>
            <person name="Lapidus A."/>
            <person name="Cheng J.-F."/>
            <person name="Goodwin L."/>
            <person name="Pitluck S."/>
            <person name="Peters L."/>
            <person name="Ovchinnikova G."/>
            <person name="Lu M."/>
            <person name="Land M.L."/>
            <person name="Hauser L."/>
            <person name="Pester M."/>
            <person name="Spring S."/>
            <person name="Ollivier B."/>
            <person name="Rattei T."/>
            <person name="Klenk H.-P."/>
            <person name="Wagner M."/>
            <person name="Loy A."/>
            <person name="Woyke T.J."/>
        </authorList>
    </citation>
    <scope>NUCLEOTIDE SEQUENCE [LARGE SCALE GENOMIC DNA]</scope>
    <source>
        <strain evidence="1 2">DSM 17734</strain>
    </source>
</reference>
<proteinExistence type="predicted"/>
<dbReference type="NCBIfam" id="NF045794">
    <property type="entry name" value="CsxC_fam"/>
    <property type="match status" value="1"/>
</dbReference>
<organism evidence="1 2">
    <name type="scientific">Desulfosporosinus youngiae DSM 17734</name>
    <dbReference type="NCBI Taxonomy" id="768710"/>
    <lineage>
        <taxon>Bacteria</taxon>
        <taxon>Bacillati</taxon>
        <taxon>Bacillota</taxon>
        <taxon>Clostridia</taxon>
        <taxon>Eubacteriales</taxon>
        <taxon>Desulfitobacteriaceae</taxon>
        <taxon>Desulfosporosinus</taxon>
    </lineage>
</organism>
<accession>H5Y1E1</accession>
<dbReference type="eggNOG" id="ENOG502ZA1R">
    <property type="taxonomic scope" value="Bacteria"/>
</dbReference>
<protein>
    <recommendedName>
        <fullName evidence="3">SipL SPOCS domain-containing protein</fullName>
    </recommendedName>
</protein>
<dbReference type="EMBL" id="CM001441">
    <property type="protein sequence ID" value="EHQ87554.1"/>
    <property type="molecule type" value="Genomic_DNA"/>
</dbReference>
<dbReference type="RefSeq" id="WP_007778658.1">
    <property type="nucleotide sequence ID" value="NZ_CM001441.1"/>
</dbReference>